<name>A0A0E9SDA4_ANGAN</name>
<sequence length="37" mass="4284">MVSHLFFSFLHKKNVPSIYKISSGCFKYTYNIHSCGV</sequence>
<reference evidence="1" key="2">
    <citation type="journal article" date="2015" name="Fish Shellfish Immunol.">
        <title>Early steps in the European eel (Anguilla anguilla)-Vibrio vulnificus interaction in the gills: Role of the RtxA13 toxin.</title>
        <authorList>
            <person name="Callol A."/>
            <person name="Pajuelo D."/>
            <person name="Ebbesson L."/>
            <person name="Teles M."/>
            <person name="MacKenzie S."/>
            <person name="Amaro C."/>
        </authorList>
    </citation>
    <scope>NUCLEOTIDE SEQUENCE</scope>
</reference>
<protein>
    <submittedName>
        <fullName evidence="1">Uncharacterized protein</fullName>
    </submittedName>
</protein>
<proteinExistence type="predicted"/>
<organism evidence="1">
    <name type="scientific">Anguilla anguilla</name>
    <name type="common">European freshwater eel</name>
    <name type="synonym">Muraena anguilla</name>
    <dbReference type="NCBI Taxonomy" id="7936"/>
    <lineage>
        <taxon>Eukaryota</taxon>
        <taxon>Metazoa</taxon>
        <taxon>Chordata</taxon>
        <taxon>Craniata</taxon>
        <taxon>Vertebrata</taxon>
        <taxon>Euteleostomi</taxon>
        <taxon>Actinopterygii</taxon>
        <taxon>Neopterygii</taxon>
        <taxon>Teleostei</taxon>
        <taxon>Anguilliformes</taxon>
        <taxon>Anguillidae</taxon>
        <taxon>Anguilla</taxon>
    </lineage>
</organism>
<dbReference type="EMBL" id="GBXM01069892">
    <property type="protein sequence ID" value="JAH38685.1"/>
    <property type="molecule type" value="Transcribed_RNA"/>
</dbReference>
<evidence type="ECO:0000313" key="1">
    <source>
        <dbReference type="EMBL" id="JAH38685.1"/>
    </source>
</evidence>
<dbReference type="AlphaFoldDB" id="A0A0E9SDA4"/>
<accession>A0A0E9SDA4</accession>
<reference evidence="1" key="1">
    <citation type="submission" date="2014-11" db="EMBL/GenBank/DDBJ databases">
        <authorList>
            <person name="Amaro Gonzalez C."/>
        </authorList>
    </citation>
    <scope>NUCLEOTIDE SEQUENCE</scope>
</reference>